<dbReference type="HOGENOM" id="CLU_009579_5_0_1"/>
<evidence type="ECO:0000256" key="7">
    <source>
        <dbReference type="ARBA" id="ARBA00023170"/>
    </source>
</evidence>
<dbReference type="PANTHER" id="PTHR24249:SF372">
    <property type="entry name" value="G-PROTEIN COUPLED RECEPTORS FAMILY 1 PROFILE DOMAIN-CONTAINING PROTEIN"/>
    <property type="match status" value="1"/>
</dbReference>
<evidence type="ECO:0000256" key="3">
    <source>
        <dbReference type="ARBA" id="ARBA00022692"/>
    </source>
</evidence>
<dbReference type="OMA" id="HICGICL"/>
<feature type="transmembrane region" description="Helical" evidence="9">
    <location>
        <begin position="60"/>
        <end position="78"/>
    </location>
</feature>
<keyword evidence="7" id="KW-0675">Receptor</keyword>
<evidence type="ECO:0000256" key="9">
    <source>
        <dbReference type="SAM" id="Phobius"/>
    </source>
</evidence>
<dbReference type="GeneID" id="6749736"/>
<feature type="domain" description="G-protein coupled receptors family 1 profile" evidence="10">
    <location>
        <begin position="39"/>
        <end position="293"/>
    </location>
</feature>
<dbReference type="InterPro" id="IPR050569">
    <property type="entry name" value="TAAR"/>
</dbReference>
<feature type="transmembrane region" description="Helical" evidence="9">
    <location>
        <begin position="182"/>
        <end position="208"/>
    </location>
</feature>
<gene>
    <name evidence="11" type="ORF">TRIADDRAFT_51509</name>
</gene>
<keyword evidence="3 9" id="KW-0812">Transmembrane</keyword>
<dbReference type="Pfam" id="PF00001">
    <property type="entry name" value="7tm_1"/>
    <property type="match status" value="1"/>
</dbReference>
<dbReference type="PhylomeDB" id="B3RJL5"/>
<evidence type="ECO:0000256" key="6">
    <source>
        <dbReference type="ARBA" id="ARBA00023136"/>
    </source>
</evidence>
<accession>B3RJL5</accession>
<keyword evidence="2" id="KW-1003">Cell membrane</keyword>
<evidence type="ECO:0000256" key="1">
    <source>
        <dbReference type="ARBA" id="ARBA00004651"/>
    </source>
</evidence>
<dbReference type="PROSITE" id="PS50262">
    <property type="entry name" value="G_PROTEIN_RECEP_F1_2"/>
    <property type="match status" value="1"/>
</dbReference>
<keyword evidence="4 9" id="KW-1133">Transmembrane helix</keyword>
<keyword evidence="12" id="KW-1185">Reference proteome</keyword>
<dbReference type="GO" id="GO:0004930">
    <property type="term" value="F:G protein-coupled receptor activity"/>
    <property type="evidence" value="ECO:0000318"/>
    <property type="project" value="GO_Central"/>
</dbReference>
<dbReference type="Proteomes" id="UP000009022">
    <property type="component" value="Unassembled WGS sequence"/>
</dbReference>
<evidence type="ECO:0000259" key="10">
    <source>
        <dbReference type="PROSITE" id="PS50262"/>
    </source>
</evidence>
<sequence length="372" mass="43041">MRNQSGLNLTLPTTTDPKVIVLNAENSAWLVIAMLILVINLFVLSIILIRKNLRNPSNAILCSMFICGCTIPIVYIFPGRVFEEWRFQSIFLCSTSPSFAFASITCYNLHICGICLDKMMSILTPFRHRILSNTRNIAILIAGFWIIPYVTGFIPLYTYRPYSSQFCVYDNRSHQIIQNDQIFQTIFFVTLIFIPMLTTIMLYSVALVKINRKSGSKILADAINQTVQKSNLSRNLKVLRQLFFVLGLFAICWLPFFILFVVQQYYFNETTRLVYSVFRYLALTYPIINPALVSFFTSSIRDEIMYLFNLRTKEINFSSYPRIDHLSRNVNYQVHNPSTQTIVASTDGLQNTHPIQWVNTETQDDDHEEMLL</sequence>
<keyword evidence="6 9" id="KW-0472">Membrane</keyword>
<dbReference type="eggNOG" id="KOG3656">
    <property type="taxonomic scope" value="Eukaryota"/>
</dbReference>
<feature type="transmembrane region" description="Helical" evidence="9">
    <location>
        <begin position="137"/>
        <end position="157"/>
    </location>
</feature>
<dbReference type="SUPFAM" id="SSF81321">
    <property type="entry name" value="Family A G protein-coupled receptor-like"/>
    <property type="match status" value="1"/>
</dbReference>
<name>B3RJL5_TRIAD</name>
<dbReference type="GO" id="GO:0007186">
    <property type="term" value="P:G protein-coupled receptor signaling pathway"/>
    <property type="evidence" value="ECO:0000318"/>
    <property type="project" value="GO_Central"/>
</dbReference>
<dbReference type="PRINTS" id="PR00237">
    <property type="entry name" value="GPCRRHODOPSN"/>
</dbReference>
<evidence type="ECO:0000313" key="11">
    <source>
        <dbReference type="EMBL" id="EDV29320.1"/>
    </source>
</evidence>
<dbReference type="CTD" id="6749736"/>
<dbReference type="STRING" id="10228.B3RJL5"/>
<keyword evidence="8" id="KW-0807">Transducer</keyword>
<dbReference type="CDD" id="cd00637">
    <property type="entry name" value="7tm_classA_rhodopsin-like"/>
    <property type="match status" value="1"/>
</dbReference>
<protein>
    <recommendedName>
        <fullName evidence="10">G-protein coupled receptors family 1 profile domain-containing protein</fullName>
    </recommendedName>
</protein>
<feature type="transmembrane region" description="Helical" evidence="9">
    <location>
        <begin position="278"/>
        <end position="297"/>
    </location>
</feature>
<dbReference type="InParanoid" id="B3RJL5"/>
<organism evidence="11 12">
    <name type="scientific">Trichoplax adhaerens</name>
    <name type="common">Trichoplax reptans</name>
    <dbReference type="NCBI Taxonomy" id="10228"/>
    <lineage>
        <taxon>Eukaryota</taxon>
        <taxon>Metazoa</taxon>
        <taxon>Placozoa</taxon>
        <taxon>Uniplacotomia</taxon>
        <taxon>Trichoplacea</taxon>
        <taxon>Trichoplacidae</taxon>
        <taxon>Trichoplax</taxon>
    </lineage>
</organism>
<dbReference type="EMBL" id="DS985241">
    <property type="protein sequence ID" value="EDV29320.1"/>
    <property type="molecule type" value="Genomic_DNA"/>
</dbReference>
<evidence type="ECO:0000256" key="8">
    <source>
        <dbReference type="ARBA" id="ARBA00023224"/>
    </source>
</evidence>
<comment type="subcellular location">
    <subcellularLocation>
        <location evidence="1">Cell membrane</location>
        <topology evidence="1">Multi-pass membrane protein</topology>
    </subcellularLocation>
</comment>
<feature type="transmembrane region" description="Helical" evidence="9">
    <location>
        <begin position="28"/>
        <end position="48"/>
    </location>
</feature>
<dbReference type="InterPro" id="IPR000276">
    <property type="entry name" value="GPCR_Rhodpsn"/>
</dbReference>
<dbReference type="PANTHER" id="PTHR24249">
    <property type="entry name" value="HISTAMINE RECEPTOR-RELATED G-PROTEIN COUPLED RECEPTOR"/>
    <property type="match status" value="1"/>
</dbReference>
<dbReference type="KEGG" id="tad:TRIADDRAFT_51509"/>
<feature type="transmembrane region" description="Helical" evidence="9">
    <location>
        <begin position="242"/>
        <end position="266"/>
    </location>
</feature>
<keyword evidence="5" id="KW-0297">G-protein coupled receptor</keyword>
<evidence type="ECO:0000256" key="5">
    <source>
        <dbReference type="ARBA" id="ARBA00023040"/>
    </source>
</evidence>
<dbReference type="FunCoup" id="B3RJL5">
    <property type="interactions" value="101"/>
</dbReference>
<dbReference type="OrthoDB" id="5959645at2759"/>
<dbReference type="Gene3D" id="1.20.1070.10">
    <property type="entry name" value="Rhodopsin 7-helix transmembrane proteins"/>
    <property type="match status" value="1"/>
</dbReference>
<dbReference type="AlphaFoldDB" id="B3RJL5"/>
<dbReference type="RefSeq" id="XP_002108522.1">
    <property type="nucleotide sequence ID" value="XM_002108486.1"/>
</dbReference>
<feature type="transmembrane region" description="Helical" evidence="9">
    <location>
        <begin position="98"/>
        <end position="116"/>
    </location>
</feature>
<dbReference type="InterPro" id="IPR017452">
    <property type="entry name" value="GPCR_Rhodpsn_7TM"/>
</dbReference>
<proteinExistence type="predicted"/>
<dbReference type="GO" id="GO:0005886">
    <property type="term" value="C:plasma membrane"/>
    <property type="evidence" value="ECO:0000318"/>
    <property type="project" value="GO_Central"/>
</dbReference>
<reference evidence="11 12" key="1">
    <citation type="journal article" date="2008" name="Nature">
        <title>The Trichoplax genome and the nature of placozoans.</title>
        <authorList>
            <person name="Srivastava M."/>
            <person name="Begovic E."/>
            <person name="Chapman J."/>
            <person name="Putnam N.H."/>
            <person name="Hellsten U."/>
            <person name="Kawashima T."/>
            <person name="Kuo A."/>
            <person name="Mitros T."/>
            <person name="Salamov A."/>
            <person name="Carpenter M.L."/>
            <person name="Signorovitch A.Y."/>
            <person name="Moreno M.A."/>
            <person name="Kamm K."/>
            <person name="Grimwood J."/>
            <person name="Schmutz J."/>
            <person name="Shapiro H."/>
            <person name="Grigoriev I.V."/>
            <person name="Buss L.W."/>
            <person name="Schierwater B."/>
            <person name="Dellaporta S.L."/>
            <person name="Rokhsar D.S."/>
        </authorList>
    </citation>
    <scope>NUCLEOTIDE SEQUENCE [LARGE SCALE GENOMIC DNA]</scope>
    <source>
        <strain evidence="11 12">Grell-BS-1999</strain>
    </source>
</reference>
<evidence type="ECO:0000256" key="2">
    <source>
        <dbReference type="ARBA" id="ARBA00022475"/>
    </source>
</evidence>
<evidence type="ECO:0000256" key="4">
    <source>
        <dbReference type="ARBA" id="ARBA00022989"/>
    </source>
</evidence>
<evidence type="ECO:0000313" key="12">
    <source>
        <dbReference type="Proteomes" id="UP000009022"/>
    </source>
</evidence>